<accession>A0A9D7HK38</accession>
<feature type="signal peptide" evidence="1">
    <location>
        <begin position="1"/>
        <end position="22"/>
    </location>
</feature>
<organism evidence="2 3">
    <name type="scientific">Candidatus Methylophosphatis roskildensis</name>
    <dbReference type="NCBI Taxonomy" id="2899263"/>
    <lineage>
        <taxon>Bacteria</taxon>
        <taxon>Pseudomonadati</taxon>
        <taxon>Pseudomonadota</taxon>
        <taxon>Betaproteobacteria</taxon>
        <taxon>Nitrosomonadales</taxon>
        <taxon>Sterolibacteriaceae</taxon>
        <taxon>Candidatus Methylophosphatis</taxon>
    </lineage>
</organism>
<evidence type="ECO:0000313" key="2">
    <source>
        <dbReference type="EMBL" id="MBK6972637.1"/>
    </source>
</evidence>
<dbReference type="Proteomes" id="UP000807785">
    <property type="component" value="Unassembled WGS sequence"/>
</dbReference>
<sequence>MKGSRYLLFVLLAAWFVVCAMAANADPGLRHDPFARPNIEPTPPATAAPGATAASEWKPQLRGVMVAGSSSMVNVDGTIVRVGGQIDGFRLTRVAEHKAVFMKDGVRIELTTDGEKAVDK</sequence>
<dbReference type="EMBL" id="JADJEV010000003">
    <property type="protein sequence ID" value="MBK6972637.1"/>
    <property type="molecule type" value="Genomic_DNA"/>
</dbReference>
<feature type="chain" id="PRO_5039416217" description="MSHA biogenesis protein MshK" evidence="1">
    <location>
        <begin position="23"/>
        <end position="120"/>
    </location>
</feature>
<proteinExistence type="predicted"/>
<evidence type="ECO:0000313" key="3">
    <source>
        <dbReference type="Proteomes" id="UP000807785"/>
    </source>
</evidence>
<dbReference type="AlphaFoldDB" id="A0A9D7HK38"/>
<name>A0A9D7HK38_9PROT</name>
<evidence type="ECO:0000256" key="1">
    <source>
        <dbReference type="SAM" id="SignalP"/>
    </source>
</evidence>
<keyword evidence="1" id="KW-0732">Signal</keyword>
<reference evidence="2" key="1">
    <citation type="submission" date="2020-10" db="EMBL/GenBank/DDBJ databases">
        <title>Connecting structure to function with the recovery of over 1000 high-quality activated sludge metagenome-assembled genomes encoding full-length rRNA genes using long-read sequencing.</title>
        <authorList>
            <person name="Singleton C.M."/>
            <person name="Petriglieri F."/>
            <person name="Kristensen J.M."/>
            <person name="Kirkegaard R.H."/>
            <person name="Michaelsen T.Y."/>
            <person name="Andersen M.H."/>
            <person name="Karst S.M."/>
            <person name="Dueholm M.S."/>
            <person name="Nielsen P.H."/>
            <person name="Albertsen M."/>
        </authorList>
    </citation>
    <scope>NUCLEOTIDE SEQUENCE</scope>
    <source>
        <strain evidence="2">Bjer_18-Q3-R1-45_BAT3C.347</strain>
    </source>
</reference>
<comment type="caution">
    <text evidence="2">The sequence shown here is derived from an EMBL/GenBank/DDBJ whole genome shotgun (WGS) entry which is preliminary data.</text>
</comment>
<evidence type="ECO:0008006" key="4">
    <source>
        <dbReference type="Google" id="ProtNLM"/>
    </source>
</evidence>
<gene>
    <name evidence="2" type="ORF">IPH26_06670</name>
</gene>
<protein>
    <recommendedName>
        <fullName evidence="4">MSHA biogenesis protein MshK</fullName>
    </recommendedName>
</protein>